<reference evidence="1 2" key="1">
    <citation type="submission" date="2016-03" db="EMBL/GenBank/DDBJ databases">
        <title>Choanephora cucurbitarum.</title>
        <authorList>
            <person name="Min B."/>
            <person name="Park H."/>
            <person name="Park J.-H."/>
            <person name="Shin H.-D."/>
            <person name="Choi I.-G."/>
        </authorList>
    </citation>
    <scope>NUCLEOTIDE SEQUENCE [LARGE SCALE GENOMIC DNA]</scope>
    <source>
        <strain evidence="1 2">KUS-F28377</strain>
    </source>
</reference>
<name>A0A1C7LPZ7_9FUNG</name>
<evidence type="ECO:0000313" key="2">
    <source>
        <dbReference type="Proteomes" id="UP000093000"/>
    </source>
</evidence>
<comment type="caution">
    <text evidence="1">The sequence shown here is derived from an EMBL/GenBank/DDBJ whole genome shotgun (WGS) entry which is preliminary data.</text>
</comment>
<dbReference type="Proteomes" id="UP000093000">
    <property type="component" value="Unassembled WGS sequence"/>
</dbReference>
<accession>A0A1C7LPZ7</accession>
<sequence length="68" mass="8050">MDKFNVAVITLFNEDEAKKTMVCNVKDVITLAGFIRYNNHINQFKVIWIDAMYDQKLDERKRGEISHM</sequence>
<dbReference type="AlphaFoldDB" id="A0A1C7LPZ7"/>
<protein>
    <submittedName>
        <fullName evidence="1">Uncharacterized protein</fullName>
    </submittedName>
</protein>
<keyword evidence="2" id="KW-1185">Reference proteome</keyword>
<dbReference type="InParanoid" id="A0A1C7LPZ7"/>
<gene>
    <name evidence="1" type="ORF">A0J61_11924</name>
</gene>
<evidence type="ECO:0000313" key="1">
    <source>
        <dbReference type="EMBL" id="OBZ66009.1"/>
    </source>
</evidence>
<proteinExistence type="predicted"/>
<organism evidence="1 2">
    <name type="scientific">Choanephora cucurbitarum</name>
    <dbReference type="NCBI Taxonomy" id="101091"/>
    <lineage>
        <taxon>Eukaryota</taxon>
        <taxon>Fungi</taxon>
        <taxon>Fungi incertae sedis</taxon>
        <taxon>Mucoromycota</taxon>
        <taxon>Mucoromycotina</taxon>
        <taxon>Mucoromycetes</taxon>
        <taxon>Mucorales</taxon>
        <taxon>Mucorineae</taxon>
        <taxon>Choanephoraceae</taxon>
        <taxon>Choanephoroideae</taxon>
        <taxon>Choanephora</taxon>
    </lineage>
</organism>
<dbReference type="EMBL" id="LUGH01002701">
    <property type="protein sequence ID" value="OBZ66009.1"/>
    <property type="molecule type" value="Genomic_DNA"/>
</dbReference>